<keyword evidence="3" id="KW-1185">Reference proteome</keyword>
<accession>A0ABZ0Z1I0</accession>
<feature type="transmembrane region" description="Helical" evidence="1">
    <location>
        <begin position="20"/>
        <end position="53"/>
    </location>
</feature>
<evidence type="ECO:0008006" key="4">
    <source>
        <dbReference type="Google" id="ProtNLM"/>
    </source>
</evidence>
<dbReference type="EMBL" id="OR769222">
    <property type="protein sequence ID" value="WQJ53003.1"/>
    <property type="molecule type" value="Genomic_DNA"/>
</dbReference>
<keyword evidence="1" id="KW-0472">Membrane</keyword>
<evidence type="ECO:0000313" key="2">
    <source>
        <dbReference type="EMBL" id="WQJ53003.1"/>
    </source>
</evidence>
<organism evidence="2 3">
    <name type="scientific">phage Lak_Megaphage_RVC_JS4_GC31</name>
    <dbReference type="NCBI Taxonomy" id="3109228"/>
    <lineage>
        <taxon>Viruses</taxon>
        <taxon>Duplodnaviria</taxon>
        <taxon>Heunggongvirae</taxon>
        <taxon>Uroviricota</taxon>
        <taxon>Caudoviricetes</taxon>
        <taxon>Caudoviricetes code 15 clade</taxon>
    </lineage>
</organism>
<sequence>MKTRELLKTMQNQTGKELLVTVLLVLSVVPFSIPVFLMVAPIAGIYLGVTWLIRYIKYKKTKTKNKVIIKNS</sequence>
<dbReference type="Proteomes" id="UP001349343">
    <property type="component" value="Segment"/>
</dbReference>
<evidence type="ECO:0000313" key="3">
    <source>
        <dbReference type="Proteomes" id="UP001349343"/>
    </source>
</evidence>
<protein>
    <recommendedName>
        <fullName evidence="4">Transmembrane protein</fullName>
    </recommendedName>
</protein>
<name>A0ABZ0Z1I0_9CAUD</name>
<keyword evidence="1" id="KW-1133">Transmembrane helix</keyword>
<evidence type="ECO:0000256" key="1">
    <source>
        <dbReference type="SAM" id="Phobius"/>
    </source>
</evidence>
<reference evidence="2 3" key="1">
    <citation type="submission" date="2023-11" db="EMBL/GenBank/DDBJ databases">
        <authorList>
            <person name="Cook R."/>
            <person name="Crisci M."/>
            <person name="Pye H."/>
            <person name="Adriaenssens E."/>
            <person name="Santini J."/>
        </authorList>
    </citation>
    <scope>NUCLEOTIDE SEQUENCE [LARGE SCALE GENOMIC DNA]</scope>
    <source>
        <strain evidence="2">Lak_Megaphage_RVC_JS4_GC31</strain>
    </source>
</reference>
<keyword evidence="1" id="KW-0812">Transmembrane</keyword>
<proteinExistence type="predicted"/>